<dbReference type="InterPro" id="IPR000835">
    <property type="entry name" value="HTH_MarR-typ"/>
</dbReference>
<organism evidence="5 6">
    <name type="scientific">Nocardioides guangzhouensis</name>
    <dbReference type="NCBI Taxonomy" id="2497878"/>
    <lineage>
        <taxon>Bacteria</taxon>
        <taxon>Bacillati</taxon>
        <taxon>Actinomycetota</taxon>
        <taxon>Actinomycetes</taxon>
        <taxon>Propionibacteriales</taxon>
        <taxon>Nocardioidaceae</taxon>
        <taxon>Nocardioides</taxon>
    </lineage>
</organism>
<name>A0A4Q4ZCJ0_9ACTN</name>
<sequence length="156" mass="17503">MSAKAASPERVGTRAHSLGRLEHEFGVVLRRVKRVLAERARAVHPDLPASSYLMLSYLDESGPCRSSAIAELFAMDKGAISRQVQHLADLGLVERTPDPADGRAALLAVTDEARRRMAQVQRDRRRWLDERLGDWSDEDLLAFVDTLSRYNASLDY</sequence>
<evidence type="ECO:0000256" key="1">
    <source>
        <dbReference type="ARBA" id="ARBA00023015"/>
    </source>
</evidence>
<evidence type="ECO:0000313" key="6">
    <source>
        <dbReference type="Proteomes" id="UP000295198"/>
    </source>
</evidence>
<dbReference type="Pfam" id="PF12802">
    <property type="entry name" value="MarR_2"/>
    <property type="match status" value="1"/>
</dbReference>
<dbReference type="GO" id="GO:0006950">
    <property type="term" value="P:response to stress"/>
    <property type="evidence" value="ECO:0007669"/>
    <property type="project" value="TreeGrafter"/>
</dbReference>
<dbReference type="AlphaFoldDB" id="A0A4Q4ZCJ0"/>
<dbReference type="GO" id="GO:0003677">
    <property type="term" value="F:DNA binding"/>
    <property type="evidence" value="ECO:0007669"/>
    <property type="project" value="UniProtKB-KW"/>
</dbReference>
<evidence type="ECO:0000256" key="2">
    <source>
        <dbReference type="ARBA" id="ARBA00023125"/>
    </source>
</evidence>
<keyword evidence="1" id="KW-0805">Transcription regulation</keyword>
<dbReference type="Gene3D" id="1.10.10.10">
    <property type="entry name" value="Winged helix-like DNA-binding domain superfamily/Winged helix DNA-binding domain"/>
    <property type="match status" value="1"/>
</dbReference>
<evidence type="ECO:0000256" key="3">
    <source>
        <dbReference type="ARBA" id="ARBA00023163"/>
    </source>
</evidence>
<evidence type="ECO:0000313" key="5">
    <source>
        <dbReference type="EMBL" id="RYP85026.1"/>
    </source>
</evidence>
<comment type="caution">
    <text evidence="5">The sequence shown here is derived from an EMBL/GenBank/DDBJ whole genome shotgun (WGS) entry which is preliminary data.</text>
</comment>
<protein>
    <submittedName>
        <fullName evidence="5">MarR family transcriptional regulator</fullName>
    </submittedName>
</protein>
<keyword evidence="2" id="KW-0238">DNA-binding</keyword>
<dbReference type="InterPro" id="IPR036388">
    <property type="entry name" value="WH-like_DNA-bd_sf"/>
</dbReference>
<dbReference type="PANTHER" id="PTHR33164">
    <property type="entry name" value="TRANSCRIPTIONAL REGULATOR, MARR FAMILY"/>
    <property type="match status" value="1"/>
</dbReference>
<dbReference type="GO" id="GO:0003700">
    <property type="term" value="F:DNA-binding transcription factor activity"/>
    <property type="evidence" value="ECO:0007669"/>
    <property type="project" value="InterPro"/>
</dbReference>
<keyword evidence="3" id="KW-0804">Transcription</keyword>
<dbReference type="SMART" id="SM00347">
    <property type="entry name" value="HTH_MARR"/>
    <property type="match status" value="1"/>
</dbReference>
<reference evidence="5 6" key="1">
    <citation type="submission" date="2019-01" db="EMBL/GenBank/DDBJ databases">
        <title>Nocardioides guangzhouensis sp. nov., an actinobacterium isolated from soil.</title>
        <authorList>
            <person name="Fu Y."/>
            <person name="Cai Y."/>
            <person name="Lin Z."/>
            <person name="Chen P."/>
        </authorList>
    </citation>
    <scope>NUCLEOTIDE SEQUENCE [LARGE SCALE GENOMIC DNA]</scope>
    <source>
        <strain evidence="5 6">130</strain>
    </source>
</reference>
<dbReference type="InterPro" id="IPR023187">
    <property type="entry name" value="Tscrpt_reg_MarR-type_CS"/>
</dbReference>
<dbReference type="EMBL" id="SDKM01000019">
    <property type="protein sequence ID" value="RYP85026.1"/>
    <property type="molecule type" value="Genomic_DNA"/>
</dbReference>
<dbReference type="PROSITE" id="PS50995">
    <property type="entry name" value="HTH_MARR_2"/>
    <property type="match status" value="1"/>
</dbReference>
<proteinExistence type="predicted"/>
<accession>A0A4Q4ZCJ0</accession>
<dbReference type="SUPFAM" id="SSF46785">
    <property type="entry name" value="Winged helix' DNA-binding domain"/>
    <property type="match status" value="1"/>
</dbReference>
<dbReference type="OrthoDB" id="122135at2"/>
<dbReference type="PANTHER" id="PTHR33164:SF57">
    <property type="entry name" value="MARR-FAMILY TRANSCRIPTIONAL REGULATOR"/>
    <property type="match status" value="1"/>
</dbReference>
<keyword evidence="6" id="KW-1185">Reference proteome</keyword>
<dbReference type="Proteomes" id="UP000295198">
    <property type="component" value="Unassembled WGS sequence"/>
</dbReference>
<dbReference type="RefSeq" id="WP_134718186.1">
    <property type="nucleotide sequence ID" value="NZ_SDKM01000019.1"/>
</dbReference>
<dbReference type="PROSITE" id="PS01117">
    <property type="entry name" value="HTH_MARR_1"/>
    <property type="match status" value="1"/>
</dbReference>
<gene>
    <name evidence="5" type="ORF">EKO23_13635</name>
</gene>
<evidence type="ECO:0000259" key="4">
    <source>
        <dbReference type="PROSITE" id="PS50995"/>
    </source>
</evidence>
<dbReference type="InterPro" id="IPR036390">
    <property type="entry name" value="WH_DNA-bd_sf"/>
</dbReference>
<feature type="domain" description="HTH marR-type" evidence="4">
    <location>
        <begin position="22"/>
        <end position="152"/>
    </location>
</feature>
<dbReference type="InterPro" id="IPR039422">
    <property type="entry name" value="MarR/SlyA-like"/>
</dbReference>